<name>A0A133V818_9EURY</name>
<dbReference type="GO" id="GO:0005886">
    <property type="term" value="C:plasma membrane"/>
    <property type="evidence" value="ECO:0007669"/>
    <property type="project" value="UniProtKB-SubCell"/>
</dbReference>
<dbReference type="InterPro" id="IPR013822">
    <property type="entry name" value="Signal_recog_particl_SRP54_hlx"/>
</dbReference>
<keyword evidence="7 8" id="KW-0675">Receptor</keyword>
<comment type="catalytic activity">
    <reaction evidence="8">
        <text>GTP + H2O = GDP + phosphate + H(+)</text>
        <dbReference type="Rhea" id="RHEA:19669"/>
        <dbReference type="ChEBI" id="CHEBI:15377"/>
        <dbReference type="ChEBI" id="CHEBI:15378"/>
        <dbReference type="ChEBI" id="CHEBI:37565"/>
        <dbReference type="ChEBI" id="CHEBI:43474"/>
        <dbReference type="ChEBI" id="CHEBI:58189"/>
        <dbReference type="EC" id="3.6.5.4"/>
    </reaction>
</comment>
<dbReference type="Pfam" id="PF00448">
    <property type="entry name" value="SRP54"/>
    <property type="match status" value="1"/>
</dbReference>
<comment type="subunit">
    <text evidence="8">Part of the signal recognition particle protein translocation system, which is composed of SRP and FtsY.</text>
</comment>
<dbReference type="EC" id="3.6.5.4" evidence="8"/>
<dbReference type="InterPro" id="IPR036225">
    <property type="entry name" value="SRP/SRP_N"/>
</dbReference>
<dbReference type="PATRIC" id="fig|1698273.3.peg.118"/>
<keyword evidence="13" id="KW-1185">Reference proteome</keyword>
<dbReference type="SUPFAM" id="SSF47364">
    <property type="entry name" value="Domain of the SRP/SRP receptor G-proteins"/>
    <property type="match status" value="1"/>
</dbReference>
<evidence type="ECO:0000313" key="13">
    <source>
        <dbReference type="Proteomes" id="UP000070400"/>
    </source>
</evidence>
<comment type="subcellular location">
    <subcellularLocation>
        <location evidence="8">Cell membrane</location>
        <topology evidence="8">Peripheral membrane protein</topology>
        <orientation evidence="8">Cytoplasmic side</orientation>
    </subcellularLocation>
    <subcellularLocation>
        <location evidence="8">Cytoplasm</location>
    </subcellularLocation>
</comment>
<feature type="domain" description="SRP54-type proteins GTP-binding" evidence="10">
    <location>
        <begin position="106"/>
        <end position="301"/>
    </location>
</feature>
<dbReference type="NCBIfam" id="TIGR00064">
    <property type="entry name" value="ftsY"/>
    <property type="match status" value="1"/>
</dbReference>
<evidence type="ECO:0000259" key="9">
    <source>
        <dbReference type="SMART" id="SM00382"/>
    </source>
</evidence>
<dbReference type="InterPro" id="IPR004390">
    <property type="entry name" value="SR_rcpt_FtsY"/>
</dbReference>
<keyword evidence="6 8" id="KW-0472">Membrane</keyword>
<dbReference type="SUPFAM" id="SSF52540">
    <property type="entry name" value="P-loop containing nucleoside triphosphate hydrolases"/>
    <property type="match status" value="1"/>
</dbReference>
<keyword evidence="12" id="KW-0131">Cell cycle</keyword>
<organism evidence="12 13">
    <name type="scientific">candidate division MSBL1 archaeon SCGC-AAA261D19</name>
    <dbReference type="NCBI Taxonomy" id="1698273"/>
    <lineage>
        <taxon>Archaea</taxon>
        <taxon>Methanobacteriati</taxon>
        <taxon>Methanobacteriota</taxon>
        <taxon>candidate division MSBL1</taxon>
    </lineage>
</organism>
<reference evidence="12 13" key="1">
    <citation type="journal article" date="2016" name="Sci. Rep.">
        <title>Metabolic traits of an uncultured archaeal lineage -MSBL1- from brine pools of the Red Sea.</title>
        <authorList>
            <person name="Mwirichia R."/>
            <person name="Alam I."/>
            <person name="Rashid M."/>
            <person name="Vinu M."/>
            <person name="Ba-Alawi W."/>
            <person name="Anthony Kamau A."/>
            <person name="Kamanda Ngugi D."/>
            <person name="Goker M."/>
            <person name="Klenk H.P."/>
            <person name="Bajic V."/>
            <person name="Stingl U."/>
        </authorList>
    </citation>
    <scope>NUCLEOTIDE SEQUENCE [LARGE SCALE GENOMIC DNA]</scope>
    <source>
        <strain evidence="12">SCGC-AAA261D19</strain>
    </source>
</reference>
<keyword evidence="3 8" id="KW-0547">Nucleotide-binding</keyword>
<evidence type="ECO:0000259" key="10">
    <source>
        <dbReference type="SMART" id="SM00962"/>
    </source>
</evidence>
<dbReference type="GO" id="GO:0005525">
    <property type="term" value="F:GTP binding"/>
    <property type="evidence" value="ECO:0007669"/>
    <property type="project" value="UniProtKB-UniRule"/>
</dbReference>
<keyword evidence="2 8" id="KW-0963">Cytoplasm</keyword>
<evidence type="ECO:0000259" key="11">
    <source>
        <dbReference type="SMART" id="SM00963"/>
    </source>
</evidence>
<dbReference type="AlphaFoldDB" id="A0A133V818"/>
<evidence type="ECO:0000313" key="12">
    <source>
        <dbReference type="EMBL" id="KXB02600.1"/>
    </source>
</evidence>
<dbReference type="Gene3D" id="1.20.120.140">
    <property type="entry name" value="Signal recognition particle SRP54, nucleotide-binding domain"/>
    <property type="match status" value="1"/>
</dbReference>
<dbReference type="SMART" id="SM00963">
    <property type="entry name" value="SRP54_N"/>
    <property type="match status" value="1"/>
</dbReference>
<dbReference type="GO" id="GO:0005047">
    <property type="term" value="F:signal recognition particle binding"/>
    <property type="evidence" value="ECO:0007669"/>
    <property type="project" value="TreeGrafter"/>
</dbReference>
<comment type="similarity">
    <text evidence="8">Belongs to the GTP-binding SRP family. FtsY subfamily.</text>
</comment>
<dbReference type="GO" id="GO:0006614">
    <property type="term" value="P:SRP-dependent cotranslational protein targeting to membrane"/>
    <property type="evidence" value="ECO:0007669"/>
    <property type="project" value="InterPro"/>
</dbReference>
<feature type="domain" description="Signal recognition particle SRP54 helical bundle" evidence="11">
    <location>
        <begin position="1"/>
        <end position="85"/>
    </location>
</feature>
<dbReference type="Pfam" id="PF02881">
    <property type="entry name" value="SRP54_N"/>
    <property type="match status" value="1"/>
</dbReference>
<dbReference type="EMBL" id="LHXX01000011">
    <property type="protein sequence ID" value="KXB02600.1"/>
    <property type="molecule type" value="Genomic_DNA"/>
</dbReference>
<dbReference type="HAMAP" id="MF_00920">
    <property type="entry name" value="FtsY"/>
    <property type="match status" value="1"/>
</dbReference>
<comment type="caution">
    <text evidence="8">Lacks conserved residue(s) required for the propagation of feature annotation.</text>
</comment>
<dbReference type="SMART" id="SM00962">
    <property type="entry name" value="SRP54"/>
    <property type="match status" value="1"/>
</dbReference>
<comment type="caution">
    <text evidence="12">The sequence shown here is derived from an EMBL/GenBank/DDBJ whole genome shotgun (WGS) entry which is preliminary data.</text>
</comment>
<evidence type="ECO:0000256" key="1">
    <source>
        <dbReference type="ARBA" id="ARBA00022475"/>
    </source>
</evidence>
<evidence type="ECO:0000256" key="7">
    <source>
        <dbReference type="ARBA" id="ARBA00023170"/>
    </source>
</evidence>
<dbReference type="GO" id="GO:0005737">
    <property type="term" value="C:cytoplasm"/>
    <property type="evidence" value="ECO:0007669"/>
    <property type="project" value="UniProtKB-SubCell"/>
</dbReference>
<evidence type="ECO:0000256" key="4">
    <source>
        <dbReference type="ARBA" id="ARBA00022801"/>
    </source>
</evidence>
<dbReference type="GO" id="GO:0051301">
    <property type="term" value="P:cell division"/>
    <property type="evidence" value="ECO:0007669"/>
    <property type="project" value="UniProtKB-KW"/>
</dbReference>
<feature type="domain" description="AAA+ ATPase" evidence="9">
    <location>
        <begin position="105"/>
        <end position="300"/>
    </location>
</feature>
<dbReference type="GO" id="GO:0003924">
    <property type="term" value="F:GTPase activity"/>
    <property type="evidence" value="ECO:0007669"/>
    <property type="project" value="UniProtKB-UniRule"/>
</dbReference>
<comment type="function">
    <text evidence="8">Involved in targeting and insertion of nascent membrane proteins into the cytoplasmic membrane. Acts as a receptor for the complex formed by the signal recognition particle (SRP) and the ribosome-nascent chain (RNC).</text>
</comment>
<keyword evidence="1 8" id="KW-1003">Cell membrane</keyword>
<dbReference type="Proteomes" id="UP000070400">
    <property type="component" value="Unassembled WGS sequence"/>
</dbReference>
<protein>
    <recommendedName>
        <fullName evidence="8">Signal recognition particle receptor FtsY</fullName>
        <shortName evidence="8">SRP receptor</shortName>
        <ecNumber evidence="8">3.6.5.4</ecNumber>
    </recommendedName>
</protein>
<dbReference type="Gene3D" id="3.40.50.300">
    <property type="entry name" value="P-loop containing nucleotide triphosphate hydrolases"/>
    <property type="match status" value="1"/>
</dbReference>
<feature type="binding site" evidence="8">
    <location>
        <begin position="195"/>
        <end position="199"/>
    </location>
    <ligand>
        <name>GTP</name>
        <dbReference type="ChEBI" id="CHEBI:37565"/>
    </ligand>
</feature>
<evidence type="ECO:0000256" key="8">
    <source>
        <dbReference type="HAMAP-Rule" id="MF_00920"/>
    </source>
</evidence>
<dbReference type="InterPro" id="IPR003593">
    <property type="entry name" value="AAA+_ATPase"/>
</dbReference>
<feature type="binding site" evidence="8">
    <location>
        <begin position="113"/>
        <end position="120"/>
    </location>
    <ligand>
        <name>GTP</name>
        <dbReference type="ChEBI" id="CHEBI:37565"/>
    </ligand>
</feature>
<evidence type="ECO:0000256" key="5">
    <source>
        <dbReference type="ARBA" id="ARBA00023134"/>
    </source>
</evidence>
<evidence type="ECO:0000256" key="6">
    <source>
        <dbReference type="ARBA" id="ARBA00023136"/>
    </source>
</evidence>
<dbReference type="InterPro" id="IPR000897">
    <property type="entry name" value="SRP54_GTPase_dom"/>
</dbReference>
<dbReference type="PANTHER" id="PTHR43134:SF1">
    <property type="entry name" value="SIGNAL RECOGNITION PARTICLE RECEPTOR SUBUNIT ALPHA"/>
    <property type="match status" value="1"/>
</dbReference>
<keyword evidence="12" id="KW-0132">Cell division</keyword>
<dbReference type="SMART" id="SM00382">
    <property type="entry name" value="AAA"/>
    <property type="match status" value="1"/>
</dbReference>
<evidence type="ECO:0000256" key="2">
    <source>
        <dbReference type="ARBA" id="ARBA00022490"/>
    </source>
</evidence>
<dbReference type="InterPro" id="IPR042101">
    <property type="entry name" value="SRP54_N_sf"/>
</dbReference>
<dbReference type="InterPro" id="IPR027417">
    <property type="entry name" value="P-loop_NTPase"/>
</dbReference>
<accession>A0A133V818</accession>
<keyword evidence="4 8" id="KW-0378">Hydrolase</keyword>
<keyword evidence="5 8" id="KW-0342">GTP-binding</keyword>
<sequence length="301" mass="33082">MLDNLKRKFKRTVKRLARRKLSPSDIEDITWDFRIGLLENDVAVPVADQIIEEVKSEFSKKKLGLRENPEKYVNEILRDIISRSLSPKREINVDEIIEEKKEGGGFAVLVFVGANGCGKTTTIAKLAKYLQDHGHKPVLAAADTFRAAGIEQLEKHGDQLGIKVIKHRRGADAAAVAYDAKEHARARGLDAVLIDTAGRMQTNINLMDEMRKICRVANPDLTIFVGDALTGNDAVEQSSKFDEAVDIDGTILCKMDADAKGGAALSITKVTGKPILFLGTGHDYDDLVAFNPDIIIDTLFA</sequence>
<evidence type="ECO:0000256" key="3">
    <source>
        <dbReference type="ARBA" id="ARBA00022741"/>
    </source>
</evidence>
<proteinExistence type="inferred from homology"/>
<gene>
    <name evidence="8" type="primary">ftsY</name>
    <name evidence="12" type="ORF">AKJ43_01380</name>
</gene>
<dbReference type="FunFam" id="3.40.50.300:FF:000566">
    <property type="entry name" value="Signal recognition particle receptor subunit alpha"/>
    <property type="match status" value="1"/>
</dbReference>
<dbReference type="PANTHER" id="PTHR43134">
    <property type="entry name" value="SIGNAL RECOGNITION PARTICLE RECEPTOR SUBUNIT ALPHA"/>
    <property type="match status" value="1"/>
</dbReference>